<sequence length="665" mass="72946">MGSGCTTPTKPVLEWRRADVGDFASQAITDDATRQLVLEWISANDVSGSQLLDMEPSMVVTALQLHGPTTEMVARLIVDVKQRAAQEAMAPEIRTTLKDLPAALEKAVYVYEKYPLVVDHTGGQAAQFFKYQRGCFLLAGNPLDMTEASLRRHLVAALRLGSLMTICFDKLTGLELDTYFLDGAFPHQVLDRAQFFKPEVWSTLLRKEEGDPEPNLFLPCDAFKFALLYGAVEPPPRTRQRMCLVSVLPPDALAAANDGDDPVASALGLKEVRRNSVDVVEAGFDGDIAALDSWLEKGYHLESEDGHKHTALSEAACQGHDEMIAHLLALGANPNARNDAGRSPLFRAAYNGHLNAVIALLHAGGDPRCTTQQGERAFDVAKTKDIAAVLSEWNVETTETLLRERNEIMEKKLQERLTSHVEREQLAMLRIHQDLIATASSTASTAAEALKEKLAALGSEAVETETRPRGTADVRDERGATLLALTAQYDNAESATMLLTFWKAFQDESHPMLRAHKRATAVQEVYTKVFKPNVNARDAKGWTPIAIAIFHQSKRVARLLLDHGANPRLKNQYNKDAFDLAQDDMDAALNVVTSKAEIRSVLLDWESAQLQSTLENQRCKGAAPIDPLPADGGATLLAIEVANEAHAKAIKSKSPKKKLAKKTKK</sequence>
<keyword evidence="2 3" id="KW-0040">ANK repeat</keyword>
<feature type="repeat" description="ANK" evidence="3">
    <location>
        <begin position="307"/>
        <end position="339"/>
    </location>
</feature>
<evidence type="ECO:0000313" key="5">
    <source>
        <dbReference type="Proteomes" id="UP000030762"/>
    </source>
</evidence>
<dbReference type="EMBL" id="JH767137">
    <property type="protein sequence ID" value="EQC40128.1"/>
    <property type="molecule type" value="Genomic_DNA"/>
</dbReference>
<dbReference type="GeneID" id="19943506"/>
<dbReference type="SMART" id="SM00248">
    <property type="entry name" value="ANK"/>
    <property type="match status" value="3"/>
</dbReference>
<dbReference type="Pfam" id="PF12796">
    <property type="entry name" value="Ank_2"/>
    <property type="match status" value="1"/>
</dbReference>
<dbReference type="InterPro" id="IPR036770">
    <property type="entry name" value="Ankyrin_rpt-contain_sf"/>
</dbReference>
<dbReference type="OMA" id="KWQERIT"/>
<feature type="repeat" description="ANK" evidence="3">
    <location>
        <begin position="340"/>
        <end position="372"/>
    </location>
</feature>
<accession>T0S4W0</accession>
<evidence type="ECO:0008006" key="6">
    <source>
        <dbReference type="Google" id="ProtNLM"/>
    </source>
</evidence>
<dbReference type="OrthoDB" id="426293at2759"/>
<dbReference type="GO" id="GO:0004842">
    <property type="term" value="F:ubiquitin-protein transferase activity"/>
    <property type="evidence" value="ECO:0007669"/>
    <property type="project" value="TreeGrafter"/>
</dbReference>
<dbReference type="Proteomes" id="UP000030762">
    <property type="component" value="Unassembled WGS sequence"/>
</dbReference>
<evidence type="ECO:0000256" key="3">
    <source>
        <dbReference type="PROSITE-ProRule" id="PRU00023"/>
    </source>
</evidence>
<keyword evidence="1" id="KW-0677">Repeat</keyword>
<dbReference type="InterPro" id="IPR002110">
    <property type="entry name" value="Ankyrin_rpt"/>
</dbReference>
<dbReference type="SUPFAM" id="SSF48403">
    <property type="entry name" value="Ankyrin repeat"/>
    <property type="match status" value="1"/>
</dbReference>
<dbReference type="PANTHER" id="PTHR24171">
    <property type="entry name" value="ANKYRIN REPEAT DOMAIN-CONTAINING PROTEIN 39-RELATED"/>
    <property type="match status" value="1"/>
</dbReference>
<dbReference type="AlphaFoldDB" id="T0S4W0"/>
<dbReference type="GO" id="GO:0085020">
    <property type="term" value="P:protein K6-linked ubiquitination"/>
    <property type="evidence" value="ECO:0007669"/>
    <property type="project" value="TreeGrafter"/>
</dbReference>
<reference evidence="4 5" key="1">
    <citation type="submission" date="2012-04" db="EMBL/GenBank/DDBJ databases">
        <title>The Genome Sequence of Saprolegnia declina VS20.</title>
        <authorList>
            <consortium name="The Broad Institute Genome Sequencing Platform"/>
            <person name="Russ C."/>
            <person name="Nusbaum C."/>
            <person name="Tyler B."/>
            <person name="van West P."/>
            <person name="Dieguez-Uribeondo J."/>
            <person name="de Bruijn I."/>
            <person name="Tripathy S."/>
            <person name="Jiang R."/>
            <person name="Young S.K."/>
            <person name="Zeng Q."/>
            <person name="Gargeya S."/>
            <person name="Fitzgerald M."/>
            <person name="Haas B."/>
            <person name="Abouelleil A."/>
            <person name="Alvarado L."/>
            <person name="Arachchi H.M."/>
            <person name="Berlin A."/>
            <person name="Chapman S.B."/>
            <person name="Goldberg J."/>
            <person name="Griggs A."/>
            <person name="Gujja S."/>
            <person name="Hansen M."/>
            <person name="Howarth C."/>
            <person name="Imamovic A."/>
            <person name="Larimer J."/>
            <person name="McCowen C."/>
            <person name="Montmayeur A."/>
            <person name="Murphy C."/>
            <person name="Neiman D."/>
            <person name="Pearson M."/>
            <person name="Priest M."/>
            <person name="Roberts A."/>
            <person name="Saif S."/>
            <person name="Shea T."/>
            <person name="Sisk P."/>
            <person name="Sykes S."/>
            <person name="Wortman J."/>
            <person name="Nusbaum C."/>
            <person name="Birren B."/>
        </authorList>
    </citation>
    <scope>NUCLEOTIDE SEQUENCE [LARGE SCALE GENOMIC DNA]</scope>
    <source>
        <strain evidence="4 5">VS20</strain>
    </source>
</reference>
<name>T0S4W0_SAPDV</name>
<dbReference type="Pfam" id="PF00023">
    <property type="entry name" value="Ank"/>
    <property type="match status" value="1"/>
</dbReference>
<gene>
    <name evidence="4" type="ORF">SDRG_02779</name>
</gene>
<dbReference type="VEuPathDB" id="FungiDB:SDRG_02779"/>
<keyword evidence="5" id="KW-1185">Reference proteome</keyword>
<dbReference type="PANTHER" id="PTHR24171:SF8">
    <property type="entry name" value="BRCA1-ASSOCIATED RING DOMAIN PROTEIN 1"/>
    <property type="match status" value="1"/>
</dbReference>
<protein>
    <recommendedName>
        <fullName evidence="6">SAM domain-containing protein</fullName>
    </recommendedName>
</protein>
<dbReference type="PROSITE" id="PS50297">
    <property type="entry name" value="ANK_REP_REGION"/>
    <property type="match status" value="3"/>
</dbReference>
<dbReference type="STRING" id="1156394.T0S4W0"/>
<proteinExistence type="predicted"/>
<evidence type="ECO:0000256" key="2">
    <source>
        <dbReference type="ARBA" id="ARBA00023043"/>
    </source>
</evidence>
<dbReference type="PROSITE" id="PS50088">
    <property type="entry name" value="ANK_REPEAT"/>
    <property type="match status" value="3"/>
</dbReference>
<dbReference type="eggNOG" id="KOG4177">
    <property type="taxonomic scope" value="Eukaryota"/>
</dbReference>
<dbReference type="InParanoid" id="T0S4W0"/>
<evidence type="ECO:0000313" key="4">
    <source>
        <dbReference type="EMBL" id="EQC40128.1"/>
    </source>
</evidence>
<organism evidence="4 5">
    <name type="scientific">Saprolegnia diclina (strain VS20)</name>
    <dbReference type="NCBI Taxonomy" id="1156394"/>
    <lineage>
        <taxon>Eukaryota</taxon>
        <taxon>Sar</taxon>
        <taxon>Stramenopiles</taxon>
        <taxon>Oomycota</taxon>
        <taxon>Saprolegniomycetes</taxon>
        <taxon>Saprolegniales</taxon>
        <taxon>Saprolegniaceae</taxon>
        <taxon>Saprolegnia</taxon>
    </lineage>
</organism>
<dbReference type="RefSeq" id="XP_008606602.1">
    <property type="nucleotide sequence ID" value="XM_008608380.1"/>
</dbReference>
<dbReference type="Gene3D" id="1.25.40.20">
    <property type="entry name" value="Ankyrin repeat-containing domain"/>
    <property type="match status" value="2"/>
</dbReference>
<evidence type="ECO:0000256" key="1">
    <source>
        <dbReference type="ARBA" id="ARBA00022737"/>
    </source>
</evidence>
<feature type="repeat" description="ANK" evidence="3">
    <location>
        <begin position="540"/>
        <end position="572"/>
    </location>
</feature>